<evidence type="ECO:0000259" key="1">
    <source>
        <dbReference type="PROSITE" id="PS50076"/>
    </source>
</evidence>
<dbReference type="EMBL" id="BPVZ01000091">
    <property type="protein sequence ID" value="GKV31421.1"/>
    <property type="molecule type" value="Genomic_DNA"/>
</dbReference>
<dbReference type="Pfam" id="PF00226">
    <property type="entry name" value="DnaJ"/>
    <property type="match status" value="1"/>
</dbReference>
<evidence type="ECO:0000313" key="2">
    <source>
        <dbReference type="EMBL" id="GKV31421.1"/>
    </source>
</evidence>
<dbReference type="PANTHER" id="PTHR44137:SF13">
    <property type="entry name" value="CHAPERONE DNAJ-DOMAIN SUPERFAMILY PROTEIN"/>
    <property type="match status" value="1"/>
</dbReference>
<name>A0AAV5L3A2_9ROSI</name>
<dbReference type="CDD" id="cd06257">
    <property type="entry name" value="DnaJ"/>
    <property type="match status" value="1"/>
</dbReference>
<dbReference type="Proteomes" id="UP001054252">
    <property type="component" value="Unassembled WGS sequence"/>
</dbReference>
<accession>A0AAV5L3A2</accession>
<organism evidence="2 3">
    <name type="scientific">Rubroshorea leprosula</name>
    <dbReference type="NCBI Taxonomy" id="152421"/>
    <lineage>
        <taxon>Eukaryota</taxon>
        <taxon>Viridiplantae</taxon>
        <taxon>Streptophyta</taxon>
        <taxon>Embryophyta</taxon>
        <taxon>Tracheophyta</taxon>
        <taxon>Spermatophyta</taxon>
        <taxon>Magnoliopsida</taxon>
        <taxon>eudicotyledons</taxon>
        <taxon>Gunneridae</taxon>
        <taxon>Pentapetalae</taxon>
        <taxon>rosids</taxon>
        <taxon>malvids</taxon>
        <taxon>Malvales</taxon>
        <taxon>Dipterocarpaceae</taxon>
        <taxon>Rubroshorea</taxon>
    </lineage>
</organism>
<gene>
    <name evidence="2" type="ORF">SLEP1_g40110</name>
</gene>
<keyword evidence="3" id="KW-1185">Reference proteome</keyword>
<sequence>MVGTGPQDSSAKSQLVLEICAISTAPIGCPHRRYCVPANSHFIDWYRLLGVPEDAGMEVIRKRYHTLALQVHPDKNKHHKAEIAFKLVSEAYACLSDGARREAFHLDKCRNFCIECNGIPCDSRSSPEVEAMDSRTCRVVRAFKDIWQRFKEETRVIENCLRTNSLSRKESQLYCSAASNNVVDGRTTTRKSQRESPVFNPSDYLFHGYPHLRSRVYKRPENFCHFQRPRGIPNYGRGRERYQTPIFETVSEIGTLESKPVCIRS</sequence>
<dbReference type="InterPro" id="IPR018253">
    <property type="entry name" value="DnaJ_domain_CS"/>
</dbReference>
<reference evidence="2 3" key="1">
    <citation type="journal article" date="2021" name="Commun. Biol.">
        <title>The genome of Shorea leprosula (Dipterocarpaceae) highlights the ecological relevance of drought in aseasonal tropical rainforests.</title>
        <authorList>
            <person name="Ng K.K.S."/>
            <person name="Kobayashi M.J."/>
            <person name="Fawcett J.A."/>
            <person name="Hatakeyama M."/>
            <person name="Paape T."/>
            <person name="Ng C.H."/>
            <person name="Ang C.C."/>
            <person name="Tnah L.H."/>
            <person name="Lee C.T."/>
            <person name="Nishiyama T."/>
            <person name="Sese J."/>
            <person name="O'Brien M.J."/>
            <person name="Copetti D."/>
            <person name="Mohd Noor M.I."/>
            <person name="Ong R.C."/>
            <person name="Putra M."/>
            <person name="Sireger I.Z."/>
            <person name="Indrioko S."/>
            <person name="Kosugi Y."/>
            <person name="Izuno A."/>
            <person name="Isagi Y."/>
            <person name="Lee S.L."/>
            <person name="Shimizu K.K."/>
        </authorList>
    </citation>
    <scope>NUCLEOTIDE SEQUENCE [LARGE SCALE GENOMIC DNA]</scope>
    <source>
        <strain evidence="2">214</strain>
    </source>
</reference>
<dbReference type="PRINTS" id="PR00625">
    <property type="entry name" value="JDOMAIN"/>
</dbReference>
<dbReference type="PANTHER" id="PTHR44137">
    <property type="entry name" value="BNAC03G44070D PROTEIN"/>
    <property type="match status" value="1"/>
</dbReference>
<dbReference type="SMART" id="SM00271">
    <property type="entry name" value="DnaJ"/>
    <property type="match status" value="1"/>
</dbReference>
<dbReference type="SUPFAM" id="SSF46565">
    <property type="entry name" value="Chaperone J-domain"/>
    <property type="match status" value="1"/>
</dbReference>
<dbReference type="PROSITE" id="PS00636">
    <property type="entry name" value="DNAJ_1"/>
    <property type="match status" value="1"/>
</dbReference>
<feature type="domain" description="J" evidence="1">
    <location>
        <begin position="44"/>
        <end position="108"/>
    </location>
</feature>
<dbReference type="Gene3D" id="1.10.287.110">
    <property type="entry name" value="DnaJ domain"/>
    <property type="match status" value="1"/>
</dbReference>
<proteinExistence type="predicted"/>
<dbReference type="InterPro" id="IPR001623">
    <property type="entry name" value="DnaJ_domain"/>
</dbReference>
<dbReference type="PROSITE" id="PS50076">
    <property type="entry name" value="DNAJ_2"/>
    <property type="match status" value="1"/>
</dbReference>
<evidence type="ECO:0000313" key="3">
    <source>
        <dbReference type="Proteomes" id="UP001054252"/>
    </source>
</evidence>
<dbReference type="InterPro" id="IPR036869">
    <property type="entry name" value="J_dom_sf"/>
</dbReference>
<protein>
    <recommendedName>
        <fullName evidence="1">J domain-containing protein</fullName>
    </recommendedName>
</protein>
<comment type="caution">
    <text evidence="2">The sequence shown here is derived from an EMBL/GenBank/DDBJ whole genome shotgun (WGS) entry which is preliminary data.</text>
</comment>
<dbReference type="AlphaFoldDB" id="A0AAV5L3A2"/>